<sequence>MKQTATVNYHVHKPQRQAFELDAGGIVGNLIAPELAPTQVVVTDVRNTDALVRFEGASVGFATSPTTVRAFDAKGGWQPTYDAELTKLLAEQVGAQDVIVFDHTVRVDDPEAVRKPARNVHSDYSGQGAKQRLIDILGEEKAAEWSQRHYAFINVWRPVDAAINSAPLGFIEPGSVAAKDWILLDLIYPDRVGQIMGLAANPDHEWVYMSKMSPDEVAYFNIYDNRGRPSVAHSALDMVEDPTLKTIRKSIESRTLVRY</sequence>
<evidence type="ECO:0000313" key="1">
    <source>
        <dbReference type="EMBL" id="SPH21047.1"/>
    </source>
</evidence>
<dbReference type="NCBIfam" id="NF041278">
    <property type="entry name" value="CmcJ_NvfI_EfuI"/>
    <property type="match status" value="1"/>
</dbReference>
<dbReference type="PANTHER" id="PTHR34598">
    <property type="entry name" value="BLL6449 PROTEIN"/>
    <property type="match status" value="1"/>
</dbReference>
<dbReference type="RefSeq" id="WP_108828175.1">
    <property type="nucleotide sequence ID" value="NZ_OMOR01000001.1"/>
</dbReference>
<evidence type="ECO:0000313" key="2">
    <source>
        <dbReference type="Proteomes" id="UP000244880"/>
    </source>
</evidence>
<dbReference type="EMBL" id="OMOR01000001">
    <property type="protein sequence ID" value="SPH21047.1"/>
    <property type="molecule type" value="Genomic_DNA"/>
</dbReference>
<reference evidence="1 2" key="1">
    <citation type="submission" date="2018-03" db="EMBL/GenBank/DDBJ databases">
        <authorList>
            <person name="Keele B.F."/>
        </authorList>
    </citation>
    <scope>NUCLEOTIDE SEQUENCE [LARGE SCALE GENOMIC DNA]</scope>
    <source>
        <strain evidence="1 2">CECT 8599</strain>
    </source>
</reference>
<dbReference type="PANTHER" id="PTHR34598:SF3">
    <property type="entry name" value="OXIDOREDUCTASE AN1597"/>
    <property type="match status" value="1"/>
</dbReference>
<dbReference type="InterPro" id="IPR044053">
    <property type="entry name" value="AsaB-like"/>
</dbReference>
<name>A0A2R8BD88_9RHOB</name>
<evidence type="ECO:0008006" key="3">
    <source>
        <dbReference type="Google" id="ProtNLM"/>
    </source>
</evidence>
<organism evidence="1 2">
    <name type="scientific">Ascidiaceihabitans donghaensis</name>
    <dbReference type="NCBI Taxonomy" id="1510460"/>
    <lineage>
        <taxon>Bacteria</taxon>
        <taxon>Pseudomonadati</taxon>
        <taxon>Pseudomonadota</taxon>
        <taxon>Alphaproteobacteria</taxon>
        <taxon>Rhodobacterales</taxon>
        <taxon>Paracoccaceae</taxon>
        <taxon>Ascidiaceihabitans</taxon>
    </lineage>
</organism>
<dbReference type="Proteomes" id="UP000244880">
    <property type="component" value="Unassembled WGS sequence"/>
</dbReference>
<dbReference type="OrthoDB" id="5173234at2"/>
<protein>
    <recommendedName>
        <fullName evidence="3">Methyltransferase</fullName>
    </recommendedName>
</protein>
<gene>
    <name evidence="1" type="ORF">ASD8599_01788</name>
</gene>
<keyword evidence="2" id="KW-1185">Reference proteome</keyword>
<dbReference type="AlphaFoldDB" id="A0A2R8BD88"/>
<accession>A0A2R8BD88</accession>
<proteinExistence type="predicted"/>
<dbReference type="GO" id="GO:0016491">
    <property type="term" value="F:oxidoreductase activity"/>
    <property type="evidence" value="ECO:0007669"/>
    <property type="project" value="InterPro"/>
</dbReference>